<gene>
    <name evidence="2" type="ORF">LHGZ1_0625</name>
</gene>
<proteinExistence type="predicted"/>
<dbReference type="Proteomes" id="UP000197424">
    <property type="component" value="Chromosome"/>
</dbReference>
<dbReference type="AlphaFoldDB" id="A0A248LGB1"/>
<evidence type="ECO:0000313" key="2">
    <source>
        <dbReference type="EMBL" id="ASJ23456.1"/>
    </source>
</evidence>
<dbReference type="RefSeq" id="WP_088860107.1">
    <property type="nucleotide sequence ID" value="NZ_CP022115.1"/>
</dbReference>
<organism evidence="2 3">
    <name type="scientific">Laribacter hongkongensis</name>
    <dbReference type="NCBI Taxonomy" id="168471"/>
    <lineage>
        <taxon>Bacteria</taxon>
        <taxon>Pseudomonadati</taxon>
        <taxon>Pseudomonadota</taxon>
        <taxon>Betaproteobacteria</taxon>
        <taxon>Neisseriales</taxon>
        <taxon>Aquaspirillaceae</taxon>
        <taxon>Laribacter</taxon>
    </lineage>
</organism>
<evidence type="ECO:0000256" key="1">
    <source>
        <dbReference type="SAM" id="SignalP"/>
    </source>
</evidence>
<accession>A0A248LGB1</accession>
<feature type="chain" id="PRO_5012196715" evidence="1">
    <location>
        <begin position="30"/>
        <end position="121"/>
    </location>
</feature>
<keyword evidence="1" id="KW-0732">Signal</keyword>
<protein>
    <submittedName>
        <fullName evidence="2">Uncharacterized protein</fullName>
    </submittedName>
</protein>
<name>A0A248LGB1_9NEIS</name>
<dbReference type="EMBL" id="CP022115">
    <property type="protein sequence ID" value="ASJ23456.1"/>
    <property type="molecule type" value="Genomic_DNA"/>
</dbReference>
<evidence type="ECO:0000313" key="3">
    <source>
        <dbReference type="Proteomes" id="UP000197424"/>
    </source>
</evidence>
<feature type="signal peptide" evidence="1">
    <location>
        <begin position="1"/>
        <end position="29"/>
    </location>
</feature>
<reference evidence="3" key="1">
    <citation type="submission" date="2017-06" db="EMBL/GenBank/DDBJ databases">
        <title>Whole genome sequence of Laribacter hongkongensis LHGZ1.</title>
        <authorList>
            <person name="Chen D."/>
            <person name="Wu H."/>
            <person name="Chen J."/>
        </authorList>
    </citation>
    <scope>NUCLEOTIDE SEQUENCE [LARGE SCALE GENOMIC DNA]</scope>
    <source>
        <strain evidence="3">LHGZ1</strain>
    </source>
</reference>
<sequence>MTRLARPLFALLAVLWTAGLLLLAAPAQAACHDGMPAAHEAGTSLRHAAPPDEPALSVCRSGTTDCQGAVAGSHACCVVALPADAVPAGLPLLTLATTRPATATTPLASRALPPPDKPPRA</sequence>